<keyword evidence="2" id="KW-1185">Reference proteome</keyword>
<dbReference type="Proteomes" id="UP001163603">
    <property type="component" value="Chromosome 8"/>
</dbReference>
<organism evidence="1 2">
    <name type="scientific">Pistacia integerrima</name>
    <dbReference type="NCBI Taxonomy" id="434235"/>
    <lineage>
        <taxon>Eukaryota</taxon>
        <taxon>Viridiplantae</taxon>
        <taxon>Streptophyta</taxon>
        <taxon>Embryophyta</taxon>
        <taxon>Tracheophyta</taxon>
        <taxon>Spermatophyta</taxon>
        <taxon>Magnoliopsida</taxon>
        <taxon>eudicotyledons</taxon>
        <taxon>Gunneridae</taxon>
        <taxon>Pentapetalae</taxon>
        <taxon>rosids</taxon>
        <taxon>malvids</taxon>
        <taxon>Sapindales</taxon>
        <taxon>Anacardiaceae</taxon>
        <taxon>Pistacia</taxon>
    </lineage>
</organism>
<evidence type="ECO:0000313" key="2">
    <source>
        <dbReference type="Proteomes" id="UP001163603"/>
    </source>
</evidence>
<dbReference type="EMBL" id="CM047743">
    <property type="protein sequence ID" value="KAJ0031244.1"/>
    <property type="molecule type" value="Genomic_DNA"/>
</dbReference>
<comment type="caution">
    <text evidence="1">The sequence shown here is derived from an EMBL/GenBank/DDBJ whole genome shotgun (WGS) entry which is preliminary data.</text>
</comment>
<accession>A0ACC0Y816</accession>
<evidence type="ECO:0000313" key="1">
    <source>
        <dbReference type="EMBL" id="KAJ0031244.1"/>
    </source>
</evidence>
<gene>
    <name evidence="1" type="ORF">Pint_13792</name>
</gene>
<reference evidence="2" key="1">
    <citation type="journal article" date="2023" name="G3 (Bethesda)">
        <title>Genome assembly and association tests identify interacting loci associated with vigor, precocity, and sex in interspecific pistachio rootstocks.</title>
        <authorList>
            <person name="Palmer W."/>
            <person name="Jacygrad E."/>
            <person name="Sagayaradj S."/>
            <person name="Cavanaugh K."/>
            <person name="Han R."/>
            <person name="Bertier L."/>
            <person name="Beede B."/>
            <person name="Kafkas S."/>
            <person name="Golino D."/>
            <person name="Preece J."/>
            <person name="Michelmore R."/>
        </authorList>
    </citation>
    <scope>NUCLEOTIDE SEQUENCE [LARGE SCALE GENOMIC DNA]</scope>
</reference>
<proteinExistence type="predicted"/>
<protein>
    <submittedName>
        <fullName evidence="1">Uncharacterized protein</fullName>
    </submittedName>
</protein>
<name>A0ACC0Y816_9ROSI</name>
<sequence length="337" mass="37128">MSWLFKSLQSDAPDSPPPQHEDDSSTNRDGGVKDDLSHIGERIGRQLRGVAAFLAPPPLTATERQSHPPPQSPDSPSSPSAALLGIRNDLVEIGGSFKSGLSLLSSNKAVTGISKFASNLLQFQNQDEYDDEFDGVPGITEEIVEFVKKISERAECWTEFPMSLDDDFEMSDAQKDHISAVEHLDSDSAFVRKKLQDDNTAQVDNRSTSASAEKEVTEILSATQGLEINVEENTERWLDDTDIDSGISLNSQQKIEHEEDVSFSDLEDDGNDLPSRQSASRPGHEVKAISRSGSNDWIKLNDSSDNRVDLEKARQSTSRDKDSEGESSDWLAVDEFD</sequence>